<dbReference type="Proteomes" id="UP000580830">
    <property type="component" value="Unassembled WGS sequence"/>
</dbReference>
<proteinExistence type="predicted"/>
<evidence type="ECO:0000313" key="1">
    <source>
        <dbReference type="EMBL" id="HHW32961.1"/>
    </source>
</evidence>
<organism evidence="1 2">
    <name type="scientific">Paracoccus solventivorans</name>
    <dbReference type="NCBI Taxonomy" id="53463"/>
    <lineage>
        <taxon>Bacteria</taxon>
        <taxon>Pseudomonadati</taxon>
        <taxon>Pseudomonadota</taxon>
        <taxon>Alphaproteobacteria</taxon>
        <taxon>Rhodobacterales</taxon>
        <taxon>Paracoccaceae</taxon>
        <taxon>Paracoccus</taxon>
    </lineage>
</organism>
<protein>
    <submittedName>
        <fullName evidence="1">Uncharacterized protein</fullName>
    </submittedName>
</protein>
<dbReference type="RefSeq" id="WP_303729112.1">
    <property type="nucleotide sequence ID" value="NZ_DULP01000033.1"/>
</dbReference>
<dbReference type="AlphaFoldDB" id="A0A832PKV5"/>
<sequence>MKDFGPGFPEWTELGQDGGLDPLGMQRPIEAIYQSLLPGISTVTLRFRYYSFFVWMLEVYAKDEGNTDPVAFRVFQRRCEALYALVAARSFTELGVAGIDWAQKQLTAVLDLDDATAIIDFSAGADPEADVTQRYLRNKGGAFGGIYATQMYEMGLITLGDDRNPISVCTKRALPLADAFAAAIGNLGEIFLRCVKAGKVSLADLGLMAPMQPSEIVTGTSEHTLLVQVLLGRALPSSAPDELRRSTALMLLQLIGATNEVPRAEAVKWDWFGAGQPSPEPPSNTEDVRAMWALYQASDLMRLAYENILDLALDILQSAEMRRMPIGELVAELIDLVDVPDGMTWLEFSASLVEDPEPAIAARLADERVKEARASGDRSARLRSVVALVSALAGRVACCRFRGHQVKFA</sequence>
<name>A0A832PKV5_9RHOB</name>
<reference evidence="1 2" key="1">
    <citation type="journal article" date="2020" name="Biotechnol. Biofuels">
        <title>New insights from the biogas microbiome by comprehensive genome-resolved metagenomics of nearly 1600 species originating from multiple anaerobic digesters.</title>
        <authorList>
            <person name="Campanaro S."/>
            <person name="Treu L."/>
            <person name="Rodriguez-R L.M."/>
            <person name="Kovalovszki A."/>
            <person name="Ziels R.M."/>
            <person name="Maus I."/>
            <person name="Zhu X."/>
            <person name="Kougias P.G."/>
            <person name="Basile A."/>
            <person name="Luo G."/>
            <person name="Schluter A."/>
            <person name="Konstantinidis K.T."/>
            <person name="Angelidaki I."/>
        </authorList>
    </citation>
    <scope>NUCLEOTIDE SEQUENCE [LARGE SCALE GENOMIC DNA]</scope>
    <source>
        <strain evidence="1">AS04akNAM_125</strain>
    </source>
</reference>
<accession>A0A832PKV5</accession>
<dbReference type="EMBL" id="DULP01000033">
    <property type="protein sequence ID" value="HHW32961.1"/>
    <property type="molecule type" value="Genomic_DNA"/>
</dbReference>
<evidence type="ECO:0000313" key="2">
    <source>
        <dbReference type="Proteomes" id="UP000580830"/>
    </source>
</evidence>
<comment type="caution">
    <text evidence="1">The sequence shown here is derived from an EMBL/GenBank/DDBJ whole genome shotgun (WGS) entry which is preliminary data.</text>
</comment>
<gene>
    <name evidence="1" type="ORF">GXX24_02280</name>
</gene>